<keyword evidence="2 4" id="KW-0646">Protease inhibitor</keyword>
<evidence type="ECO:0000256" key="2">
    <source>
        <dbReference type="ARBA" id="ARBA00022690"/>
    </source>
</evidence>
<keyword evidence="8" id="KW-1185">Reference proteome</keyword>
<feature type="domain" description="Cystatin LXN-type" evidence="6">
    <location>
        <begin position="149"/>
        <end position="252"/>
    </location>
</feature>
<dbReference type="PANTHER" id="PTHR28591:SF2">
    <property type="entry name" value="RETINOIC ACID RECEPTOR RESPONDER PROTEIN 1"/>
    <property type="match status" value="1"/>
</dbReference>
<evidence type="ECO:0000256" key="1">
    <source>
        <dbReference type="ARBA" id="ARBA00010083"/>
    </source>
</evidence>
<dbReference type="Pfam" id="PF06907">
    <property type="entry name" value="LXN"/>
    <property type="match status" value="1"/>
</dbReference>
<dbReference type="MEROPS" id="I47.002"/>
<dbReference type="Gene3D" id="3.10.450.10">
    <property type="match status" value="2"/>
</dbReference>
<keyword evidence="5" id="KW-0732">Signal</keyword>
<dbReference type="OMA" id="WIRKDDF"/>
<dbReference type="EMBL" id="AFYH01127538">
    <property type="status" value="NOT_ANNOTATED_CDS"/>
    <property type="molecule type" value="Genomic_DNA"/>
</dbReference>
<dbReference type="GeneTree" id="ENSGT00530000063813"/>
<dbReference type="eggNOG" id="ENOG502S0TS">
    <property type="taxonomic scope" value="Eukaryota"/>
</dbReference>
<evidence type="ECO:0000259" key="6">
    <source>
        <dbReference type="PROSITE" id="PS52033"/>
    </source>
</evidence>
<dbReference type="GO" id="GO:0008191">
    <property type="term" value="F:metalloendopeptidase inhibitor activity"/>
    <property type="evidence" value="ECO:0007669"/>
    <property type="project" value="UniProtKB-UniRule"/>
</dbReference>
<reference evidence="7" key="3">
    <citation type="submission" date="2025-09" db="UniProtKB">
        <authorList>
            <consortium name="Ensembl"/>
        </authorList>
    </citation>
    <scope>IDENTIFICATION</scope>
</reference>
<feature type="signal peptide" evidence="5">
    <location>
        <begin position="1"/>
        <end position="19"/>
    </location>
</feature>
<dbReference type="EMBL" id="AFYH01127537">
    <property type="status" value="NOT_ANNOTATED_CDS"/>
    <property type="molecule type" value="Genomic_DNA"/>
</dbReference>
<dbReference type="Proteomes" id="UP000008672">
    <property type="component" value="Unassembled WGS sequence"/>
</dbReference>
<dbReference type="InterPro" id="IPR009684">
    <property type="entry name" value="Latexin"/>
</dbReference>
<dbReference type="InterPro" id="IPR049897">
    <property type="entry name" value="CYSTATIN_LXN"/>
</dbReference>
<accession>H3AXH5</accession>
<evidence type="ECO:0000313" key="8">
    <source>
        <dbReference type="Proteomes" id="UP000008672"/>
    </source>
</evidence>
<dbReference type="PROSITE" id="PS52033">
    <property type="entry name" value="CYSTATIN_LXN"/>
    <property type="match status" value="2"/>
</dbReference>
<sequence length="270" mass="30924">MNKFLCIVLSFLPLVCGHAKPGKPYDSSNSNPALAVHNRYAWQAAKVAVYYLNYRSGSPNKVFTLDRVRKASLESIQNAGHKYYVQFTVGDVSSNGAIGTCIGKVIFQKQKPRPATDVKCKFNKDLKRQVLDADHKLYHKLKKQKKLLAAKNIPDNFGHVDPPMEPIWHMAMIGSSYVMWQKSTENLQYNLMQVKQVKQWKRKDDLFDFDFKILLHEIPTQEMIPCHMRMVWHPKLSPKVKYHCVHRFPFQEAGSGQAQEQEGSATGGVF</sequence>
<dbReference type="KEGG" id="lcm:102365340"/>
<dbReference type="Ensembl" id="ENSLACT00000014446.1">
    <property type="protein sequence ID" value="ENSLACP00000014346.1"/>
    <property type="gene ID" value="ENSLACG00000012626.1"/>
</dbReference>
<evidence type="ECO:0000256" key="4">
    <source>
        <dbReference type="PROSITE-ProRule" id="PRU01377"/>
    </source>
</evidence>
<dbReference type="InParanoid" id="H3AXH5"/>
<comment type="similarity">
    <text evidence="1 4">Belongs to the protease inhibitor I47 (latexin) family.</text>
</comment>
<keyword evidence="3" id="KW-0677">Repeat</keyword>
<dbReference type="PANTHER" id="PTHR28591">
    <property type="entry name" value="LATEXIN"/>
    <property type="match status" value="1"/>
</dbReference>
<dbReference type="Bgee" id="ENSLACG00000012626">
    <property type="expression patterns" value="Expressed in pharyngeal gill and 5 other cell types or tissues"/>
</dbReference>
<feature type="chain" id="PRO_5003580720" evidence="5">
    <location>
        <begin position="20"/>
        <end position="270"/>
    </location>
</feature>
<protein>
    <submittedName>
        <fullName evidence="7">Retinoic acid receptor responder 1</fullName>
    </submittedName>
</protein>
<dbReference type="GO" id="GO:0005615">
    <property type="term" value="C:extracellular space"/>
    <property type="evidence" value="ECO:0007669"/>
    <property type="project" value="TreeGrafter"/>
</dbReference>
<feature type="domain" description="Cystatin LXN-type" evidence="6">
    <location>
        <begin position="27"/>
        <end position="128"/>
    </location>
</feature>
<evidence type="ECO:0000256" key="3">
    <source>
        <dbReference type="ARBA" id="ARBA00022737"/>
    </source>
</evidence>
<dbReference type="GeneID" id="102365340"/>
<reference evidence="8" key="1">
    <citation type="submission" date="2011-08" db="EMBL/GenBank/DDBJ databases">
        <title>The draft genome of Latimeria chalumnae.</title>
        <authorList>
            <person name="Di Palma F."/>
            <person name="Alfoldi J."/>
            <person name="Johnson J."/>
            <person name="Berlin A."/>
            <person name="Gnerre S."/>
            <person name="Jaffe D."/>
            <person name="MacCallum I."/>
            <person name="Young S."/>
            <person name="Walker B.J."/>
            <person name="Lander E."/>
            <person name="Lindblad-Toh K."/>
        </authorList>
    </citation>
    <scope>NUCLEOTIDE SEQUENCE [LARGE SCALE GENOMIC DNA]</scope>
    <source>
        <strain evidence="8">Wild caught</strain>
    </source>
</reference>
<dbReference type="InterPro" id="IPR046350">
    <property type="entry name" value="Cystatin_sf"/>
</dbReference>
<dbReference type="SUPFAM" id="SSF54403">
    <property type="entry name" value="Cystatin/monellin"/>
    <property type="match status" value="2"/>
</dbReference>
<name>H3AXH5_LATCH</name>
<evidence type="ECO:0000313" key="7">
    <source>
        <dbReference type="Ensembl" id="ENSLACP00000014346.1"/>
    </source>
</evidence>
<dbReference type="STRING" id="7897.ENSLACP00000014346"/>
<dbReference type="OrthoDB" id="9254763at2759"/>
<dbReference type="AlphaFoldDB" id="H3AXH5"/>
<gene>
    <name evidence="7" type="primary">RARRES1</name>
</gene>
<organism evidence="7 8">
    <name type="scientific">Latimeria chalumnae</name>
    <name type="common">Coelacanth</name>
    <dbReference type="NCBI Taxonomy" id="7897"/>
    <lineage>
        <taxon>Eukaryota</taxon>
        <taxon>Metazoa</taxon>
        <taxon>Chordata</taxon>
        <taxon>Craniata</taxon>
        <taxon>Vertebrata</taxon>
        <taxon>Euteleostomi</taxon>
        <taxon>Coelacanthiformes</taxon>
        <taxon>Coelacanthidae</taxon>
        <taxon>Latimeria</taxon>
    </lineage>
</organism>
<reference evidence="7" key="2">
    <citation type="submission" date="2025-08" db="UniProtKB">
        <authorList>
            <consortium name="Ensembl"/>
        </authorList>
    </citation>
    <scope>IDENTIFICATION</scope>
</reference>
<dbReference type="HOGENOM" id="CLU_083048_1_0_1"/>
<evidence type="ECO:0000256" key="5">
    <source>
        <dbReference type="SAM" id="SignalP"/>
    </source>
</evidence>
<dbReference type="FunCoup" id="H3AXH5">
    <property type="interactions" value="95"/>
</dbReference>
<proteinExistence type="inferred from homology"/>